<evidence type="ECO:0000313" key="2">
    <source>
        <dbReference type="EMBL" id="KAA6311669.1"/>
    </source>
</evidence>
<organism evidence="2 3">
    <name type="scientific">Streblomastix strix</name>
    <dbReference type="NCBI Taxonomy" id="222440"/>
    <lineage>
        <taxon>Eukaryota</taxon>
        <taxon>Metamonada</taxon>
        <taxon>Preaxostyla</taxon>
        <taxon>Oxymonadida</taxon>
        <taxon>Streblomastigidae</taxon>
        <taxon>Streblomastix</taxon>
    </lineage>
</organism>
<reference evidence="2 3" key="1">
    <citation type="submission" date="2019-03" db="EMBL/GenBank/DDBJ databases">
        <title>Single cell metagenomics reveals metabolic interactions within the superorganism composed of flagellate Streblomastix strix and complex community of Bacteroidetes bacteria on its surface.</title>
        <authorList>
            <person name="Treitli S.C."/>
            <person name="Kolisko M."/>
            <person name="Husnik F."/>
            <person name="Keeling P."/>
            <person name="Hampl V."/>
        </authorList>
    </citation>
    <scope>NUCLEOTIDE SEQUENCE [LARGE SCALE GENOMIC DNA]</scope>
    <source>
        <strain evidence="2">ST1C</strain>
    </source>
</reference>
<evidence type="ECO:0000256" key="1">
    <source>
        <dbReference type="SAM" id="Phobius"/>
    </source>
</evidence>
<sequence>LYIMLIGGVQSLFGLGSSLLTSDIFSFDSFCCCYSLVCPGLSPKSSGNNCVPNCSVFVSGEFGHISLADSSIYDGLTDVDAYQMLSGVFGWFIGLRDMLPIGDSTLVGFWFTFIWLFVVIGEEVLFELAY</sequence>
<dbReference type="EMBL" id="SNRW01049132">
    <property type="protein sequence ID" value="KAA6311669.1"/>
    <property type="molecule type" value="Genomic_DNA"/>
</dbReference>
<feature type="non-terminal residue" evidence="2">
    <location>
        <position position="1"/>
    </location>
</feature>
<comment type="caution">
    <text evidence="2">The sequence shown here is derived from an EMBL/GenBank/DDBJ whole genome shotgun (WGS) entry which is preliminary data.</text>
</comment>
<accession>A0A5J4PSK1</accession>
<dbReference type="AlphaFoldDB" id="A0A5J4PSK1"/>
<keyword evidence="1" id="KW-1133">Transmembrane helix</keyword>
<keyword evidence="1" id="KW-0812">Transmembrane</keyword>
<feature type="transmembrane region" description="Helical" evidence="1">
    <location>
        <begin position="106"/>
        <end position="126"/>
    </location>
</feature>
<protein>
    <submittedName>
        <fullName evidence="2">Uncharacterized protein</fullName>
    </submittedName>
</protein>
<evidence type="ECO:0000313" key="3">
    <source>
        <dbReference type="Proteomes" id="UP000324800"/>
    </source>
</evidence>
<keyword evidence="1" id="KW-0472">Membrane</keyword>
<name>A0A5J4PSK1_9EUKA</name>
<dbReference type="Proteomes" id="UP000324800">
    <property type="component" value="Unassembled WGS sequence"/>
</dbReference>
<proteinExistence type="predicted"/>
<gene>
    <name evidence="2" type="ORF">EZS28_056079</name>
</gene>